<gene>
    <name evidence="6" type="ORF">LX70_02738</name>
</gene>
<dbReference type="InterPro" id="IPR058163">
    <property type="entry name" value="LysR-type_TF_proteobact-type"/>
</dbReference>
<evidence type="ECO:0000313" key="6">
    <source>
        <dbReference type="EMBL" id="PQV55853.1"/>
    </source>
</evidence>
<evidence type="ECO:0000259" key="5">
    <source>
        <dbReference type="PROSITE" id="PS50931"/>
    </source>
</evidence>
<dbReference type="InterPro" id="IPR005119">
    <property type="entry name" value="LysR_subst-bd"/>
</dbReference>
<dbReference type="Pfam" id="PF03466">
    <property type="entry name" value="LysR_substrate"/>
    <property type="match status" value="1"/>
</dbReference>
<protein>
    <submittedName>
        <fullName evidence="6">DNA-binding transcriptional LysR family regulator</fullName>
    </submittedName>
</protein>
<dbReference type="RefSeq" id="WP_105515339.1">
    <property type="nucleotide sequence ID" value="NZ_PVEP01000006.1"/>
</dbReference>
<dbReference type="AlphaFoldDB" id="A0A2S8S4Y8"/>
<keyword evidence="4" id="KW-0804">Transcription</keyword>
<dbReference type="Gene3D" id="3.40.190.10">
    <property type="entry name" value="Periplasmic binding protein-like II"/>
    <property type="match status" value="2"/>
</dbReference>
<evidence type="ECO:0000256" key="3">
    <source>
        <dbReference type="ARBA" id="ARBA00023125"/>
    </source>
</evidence>
<proteinExistence type="inferred from homology"/>
<dbReference type="InterPro" id="IPR036388">
    <property type="entry name" value="WH-like_DNA-bd_sf"/>
</dbReference>
<evidence type="ECO:0000256" key="4">
    <source>
        <dbReference type="ARBA" id="ARBA00023163"/>
    </source>
</evidence>
<dbReference type="CDD" id="cd08432">
    <property type="entry name" value="PBP2_GcdR_TrpI_HvrB_AmpR_like"/>
    <property type="match status" value="1"/>
</dbReference>
<evidence type="ECO:0000256" key="2">
    <source>
        <dbReference type="ARBA" id="ARBA00023015"/>
    </source>
</evidence>
<comment type="caution">
    <text evidence="6">The sequence shown here is derived from an EMBL/GenBank/DDBJ whole genome shotgun (WGS) entry which is preliminary data.</text>
</comment>
<dbReference type="PANTHER" id="PTHR30537:SF74">
    <property type="entry name" value="HTH-TYPE TRANSCRIPTIONAL REGULATOR TRPI"/>
    <property type="match status" value="1"/>
</dbReference>
<dbReference type="InterPro" id="IPR000847">
    <property type="entry name" value="LysR_HTH_N"/>
</dbReference>
<organism evidence="6 7">
    <name type="scientific">Albidovulum denitrificans</name>
    <dbReference type="NCBI Taxonomy" id="404881"/>
    <lineage>
        <taxon>Bacteria</taxon>
        <taxon>Pseudomonadati</taxon>
        <taxon>Pseudomonadota</taxon>
        <taxon>Alphaproteobacteria</taxon>
        <taxon>Rhodobacterales</taxon>
        <taxon>Paracoccaceae</taxon>
        <taxon>Albidovulum</taxon>
    </lineage>
</organism>
<accession>A0A2S8S4Y8</accession>
<dbReference type="SUPFAM" id="SSF53850">
    <property type="entry name" value="Periplasmic binding protein-like II"/>
    <property type="match status" value="1"/>
</dbReference>
<name>A0A2S8S4Y8_9RHOB</name>
<dbReference type="Pfam" id="PF00126">
    <property type="entry name" value="HTH_1"/>
    <property type="match status" value="1"/>
</dbReference>
<dbReference type="EMBL" id="PVEP01000006">
    <property type="protein sequence ID" value="PQV55853.1"/>
    <property type="molecule type" value="Genomic_DNA"/>
</dbReference>
<keyword evidence="7" id="KW-1185">Reference proteome</keyword>
<dbReference type="InterPro" id="IPR036390">
    <property type="entry name" value="WH_DNA-bd_sf"/>
</dbReference>
<sequence>MDTLRRLVPSVNALIVFEAAGRLMSFSAAGRELKMTQAAVSYAIARLEDQLGVPLFLREHRRVRLSEAGEKFHADVSLGLSHIQRSAQSLRAVATGSHVTLACSTAFAAFWMVPRMQAFREDLPDIDLRIQTADRDLDLRGEGASLGIRGGDPEDWPQYASAVLAPEVIYPVAGPSYLTQFDRPVTAEDVLSHRLIHLEEPFRTATTWAEWFAAQGIAGRRVPRGLQINDYVLVIQSVIEGQGIALGWHHLVDRLVAKGVLVRLSGDALRTGKAFHVVWPRDRPLSPAAAQVRDWLTARGLR</sequence>
<dbReference type="PRINTS" id="PR00039">
    <property type="entry name" value="HTHLYSR"/>
</dbReference>
<dbReference type="GO" id="GO:0006351">
    <property type="term" value="P:DNA-templated transcription"/>
    <property type="evidence" value="ECO:0007669"/>
    <property type="project" value="TreeGrafter"/>
</dbReference>
<evidence type="ECO:0000313" key="7">
    <source>
        <dbReference type="Proteomes" id="UP000238338"/>
    </source>
</evidence>
<evidence type="ECO:0000256" key="1">
    <source>
        <dbReference type="ARBA" id="ARBA00009437"/>
    </source>
</evidence>
<dbReference type="PROSITE" id="PS50931">
    <property type="entry name" value="HTH_LYSR"/>
    <property type="match status" value="1"/>
</dbReference>
<dbReference type="OrthoDB" id="9804958at2"/>
<reference evidence="6 7" key="1">
    <citation type="submission" date="2018-02" db="EMBL/GenBank/DDBJ databases">
        <title>Genomic Encyclopedia of Archaeal and Bacterial Type Strains, Phase II (KMG-II): from individual species to whole genera.</title>
        <authorList>
            <person name="Goeker M."/>
        </authorList>
    </citation>
    <scope>NUCLEOTIDE SEQUENCE [LARGE SCALE GENOMIC DNA]</scope>
    <source>
        <strain evidence="6 7">DSM 18921</strain>
    </source>
</reference>
<dbReference type="Gene3D" id="1.10.10.10">
    <property type="entry name" value="Winged helix-like DNA-binding domain superfamily/Winged helix DNA-binding domain"/>
    <property type="match status" value="1"/>
</dbReference>
<keyword evidence="3 6" id="KW-0238">DNA-binding</keyword>
<dbReference type="GO" id="GO:0043565">
    <property type="term" value="F:sequence-specific DNA binding"/>
    <property type="evidence" value="ECO:0007669"/>
    <property type="project" value="TreeGrafter"/>
</dbReference>
<comment type="similarity">
    <text evidence="1">Belongs to the LysR transcriptional regulatory family.</text>
</comment>
<feature type="domain" description="HTH lysR-type" evidence="5">
    <location>
        <begin position="9"/>
        <end position="66"/>
    </location>
</feature>
<keyword evidence="2" id="KW-0805">Transcription regulation</keyword>
<dbReference type="SUPFAM" id="SSF46785">
    <property type="entry name" value="Winged helix' DNA-binding domain"/>
    <property type="match status" value="1"/>
</dbReference>
<dbReference type="Proteomes" id="UP000238338">
    <property type="component" value="Unassembled WGS sequence"/>
</dbReference>
<dbReference type="GO" id="GO:0003700">
    <property type="term" value="F:DNA-binding transcription factor activity"/>
    <property type="evidence" value="ECO:0007669"/>
    <property type="project" value="InterPro"/>
</dbReference>
<dbReference type="PANTHER" id="PTHR30537">
    <property type="entry name" value="HTH-TYPE TRANSCRIPTIONAL REGULATOR"/>
    <property type="match status" value="1"/>
</dbReference>